<dbReference type="SUPFAM" id="SSF52009">
    <property type="entry name" value="Phosphohistidine domain"/>
    <property type="match status" value="1"/>
</dbReference>
<protein>
    <recommendedName>
        <fullName evidence="4">Pyruvate, phosphate dikinase</fullName>
    </recommendedName>
</protein>
<dbReference type="GO" id="GO:0016301">
    <property type="term" value="F:kinase activity"/>
    <property type="evidence" value="ECO:0007669"/>
    <property type="project" value="InterPro"/>
</dbReference>
<dbReference type="Gene3D" id="3.30.470.20">
    <property type="entry name" value="ATP-grasp fold, B domain"/>
    <property type="match status" value="1"/>
</dbReference>
<dbReference type="InterPro" id="IPR036637">
    <property type="entry name" value="Phosphohistidine_dom_sf"/>
</dbReference>
<dbReference type="PANTHER" id="PTHR22931:SF9">
    <property type="entry name" value="PYRUVATE, PHOSPHATE DIKINASE 1, CHLOROPLASTIC"/>
    <property type="match status" value="1"/>
</dbReference>
<dbReference type="InterPro" id="IPR013815">
    <property type="entry name" value="ATP_grasp_subdomain_1"/>
</dbReference>
<dbReference type="Gene3D" id="3.30.1490.20">
    <property type="entry name" value="ATP-grasp fold, A domain"/>
    <property type="match status" value="1"/>
</dbReference>
<dbReference type="InterPro" id="IPR002192">
    <property type="entry name" value="PPDK_AMP/ATP-bd"/>
</dbReference>
<dbReference type="Pfam" id="PF00391">
    <property type="entry name" value="PEP-utilizers"/>
    <property type="match status" value="1"/>
</dbReference>
<comment type="caution">
    <text evidence="3">The sequence shown here is derived from an EMBL/GenBank/DDBJ whole genome shotgun (WGS) entry which is preliminary data.</text>
</comment>
<dbReference type="GO" id="GO:0005524">
    <property type="term" value="F:ATP binding"/>
    <property type="evidence" value="ECO:0007669"/>
    <property type="project" value="InterPro"/>
</dbReference>
<proteinExistence type="predicted"/>
<feature type="domain" description="Pyruvate phosphate dikinase AMP/ATP-binding" evidence="2">
    <location>
        <begin position="17"/>
        <end position="52"/>
    </location>
</feature>
<dbReference type="Pfam" id="PF01326">
    <property type="entry name" value="PPDK_N"/>
    <property type="match status" value="2"/>
</dbReference>
<dbReference type="Gene3D" id="3.50.30.10">
    <property type="entry name" value="Phosphohistidine domain"/>
    <property type="match status" value="1"/>
</dbReference>
<evidence type="ECO:0000259" key="2">
    <source>
        <dbReference type="Pfam" id="PF01326"/>
    </source>
</evidence>
<feature type="domain" description="Pyruvate phosphate dikinase AMP/ATP-binding" evidence="2">
    <location>
        <begin position="59"/>
        <end position="287"/>
    </location>
</feature>
<dbReference type="Gene3D" id="1.20.80.30">
    <property type="match status" value="1"/>
</dbReference>
<reference evidence="3" key="1">
    <citation type="journal article" date="2015" name="Nature">
        <title>Complex archaea that bridge the gap between prokaryotes and eukaryotes.</title>
        <authorList>
            <person name="Spang A."/>
            <person name="Saw J.H."/>
            <person name="Jorgensen S.L."/>
            <person name="Zaremba-Niedzwiedzka K."/>
            <person name="Martijn J."/>
            <person name="Lind A.E."/>
            <person name="van Eijk R."/>
            <person name="Schleper C."/>
            <person name="Guy L."/>
            <person name="Ettema T.J."/>
        </authorList>
    </citation>
    <scope>NUCLEOTIDE SEQUENCE</scope>
</reference>
<organism evidence="3">
    <name type="scientific">marine sediment metagenome</name>
    <dbReference type="NCBI Taxonomy" id="412755"/>
    <lineage>
        <taxon>unclassified sequences</taxon>
        <taxon>metagenomes</taxon>
        <taxon>ecological metagenomes</taxon>
    </lineage>
</organism>
<dbReference type="InterPro" id="IPR008279">
    <property type="entry name" value="PEP-util_enz_mobile_dom"/>
</dbReference>
<dbReference type="InterPro" id="IPR018274">
    <property type="entry name" value="PEP_util_AS"/>
</dbReference>
<sequence length="865" mass="95699">MTKYIYTFAEANPDDVELLGGKGAGLARMTQKGYPVPPGFIITTDVCKVVMAGDLNIEDFNEQLFEAMLALEKQTGQTFGGKDEGFPLLVSVRSGAPVSMPGMMETILNVGITPSNLKRMGNPRFSIPTYVEFLGRYGNTVLGQTSQRLKSPVAFYKAKKQLEPAAKLTDEQLRELLVVTRDRVVRGGQSLDVIDNPYIQLNKAIRTVIDSWMGPNAMEYRTHNTINDQMGTAVIVVAMVFGNRDEQSGSGVLFSRDPSTGENKPYGEFDVQAQGEAIVGGTTTPKTLDFLREWNTPVYDQLMILTKTLETDQGDAQDIEYTVDSGTLWLLQHRSAKRTSKAAIRMAVEMHSEGLITKEVAASRVTRLDLRKVDVPTVKITGNEKIAGTGLAASTGVVSGVLAIANWYIEECIAASKPYILAREMTTPNDVRYMLGAEGFATGTGGTTCHAAVVARGENKPCVVGISEWIFEEFEPGKKIIRTQSGQTLQDGTLVTVDGDAGLVYSGELEVEPAGDNFFTATIKEWHEELGLSGIKLNIKFNIGLSLRSNIQETTKPVPQSETKYWWPELEINLDTTKIAADFYLLSESARINPELKPVLEQFAEVVAKDLAIYLDAACGGEARHSRTGYRGLLRGSRNLARKEWRILRQTLGVGLLLDLRDAFNDPDQFTGSFGGEKWANGAELLHHFLVGEINAVTFVDLAFDLQHNSGCMFNKIQYHGGIHYGWNLTKLDLILDWKLHGKFGSLLKHSSKNVADMFSLCEDLDETNVEIMGLEVVRDVWVKASESILWKTVRISDKARNIKIRGLVGKVINLKTFKRDGLFVEVMVNGEKHGFRLKNIEVLEPETSTLQRQYFGEGGFDEQS</sequence>
<name>A0A0F9U5E1_9ZZZZ</name>
<evidence type="ECO:0000259" key="1">
    <source>
        <dbReference type="Pfam" id="PF00391"/>
    </source>
</evidence>
<dbReference type="Gene3D" id="1.10.189.10">
    <property type="entry name" value="Pyruvate Phosphate Dikinase, domain 2"/>
    <property type="match status" value="1"/>
</dbReference>
<accession>A0A0F9U5E1</accession>
<evidence type="ECO:0008006" key="4">
    <source>
        <dbReference type="Google" id="ProtNLM"/>
    </source>
</evidence>
<dbReference type="PROSITE" id="PS00370">
    <property type="entry name" value="PEP_ENZYMES_PHOS_SITE"/>
    <property type="match status" value="1"/>
</dbReference>
<dbReference type="EMBL" id="LAZR01000143">
    <property type="protein sequence ID" value="KKN86814.1"/>
    <property type="molecule type" value="Genomic_DNA"/>
</dbReference>
<dbReference type="GO" id="GO:0050242">
    <property type="term" value="F:pyruvate, phosphate dikinase activity"/>
    <property type="evidence" value="ECO:0007669"/>
    <property type="project" value="InterPro"/>
</dbReference>
<dbReference type="AlphaFoldDB" id="A0A0F9U5E1"/>
<feature type="domain" description="PEP-utilising enzyme mobile" evidence="1">
    <location>
        <begin position="417"/>
        <end position="502"/>
    </location>
</feature>
<dbReference type="PANTHER" id="PTHR22931">
    <property type="entry name" value="PHOSPHOENOLPYRUVATE DIKINASE-RELATED"/>
    <property type="match status" value="1"/>
</dbReference>
<gene>
    <name evidence="3" type="ORF">LCGC14_0263730</name>
</gene>
<dbReference type="SUPFAM" id="SSF56059">
    <property type="entry name" value="Glutathione synthetase ATP-binding domain-like"/>
    <property type="match status" value="1"/>
</dbReference>
<dbReference type="InterPro" id="IPR010121">
    <property type="entry name" value="Pyruvate_phosphate_dikinase"/>
</dbReference>
<evidence type="ECO:0000313" key="3">
    <source>
        <dbReference type="EMBL" id="KKN86814.1"/>
    </source>
</evidence>